<feature type="domain" description="Exonuclease" evidence="10">
    <location>
        <begin position="284"/>
        <end position="446"/>
    </location>
</feature>
<dbReference type="InterPro" id="IPR036397">
    <property type="entry name" value="RNaseH_sf"/>
</dbReference>
<dbReference type="PANTHER" id="PTHR12801:SF115">
    <property type="entry name" value="FI18136P1-RELATED"/>
    <property type="match status" value="1"/>
</dbReference>
<reference evidence="11 12" key="1">
    <citation type="submission" date="2019-07" db="EMBL/GenBank/DDBJ databases">
        <title>Genome assembly of two rare yeast pathogens: Diutina rugosa and Trichomonascus ciferrii.</title>
        <authorList>
            <person name="Mixao V."/>
            <person name="Saus E."/>
            <person name="Hansen A."/>
            <person name="Lass-Flor C."/>
            <person name="Gabaldon T."/>
        </authorList>
    </citation>
    <scope>NUCLEOTIDE SEQUENCE [LARGE SCALE GENOMIC DNA]</scope>
    <source>
        <strain evidence="11 12">CBS 613</strain>
    </source>
</reference>
<dbReference type="GO" id="GO:0010629">
    <property type="term" value="P:negative regulation of gene expression"/>
    <property type="evidence" value="ECO:0007669"/>
    <property type="project" value="UniProtKB-ARBA"/>
</dbReference>
<proteinExistence type="inferred from homology"/>
<evidence type="ECO:0000256" key="7">
    <source>
        <dbReference type="ARBA" id="ARBA00037201"/>
    </source>
</evidence>
<name>A0A642UWC5_DIURU</name>
<keyword evidence="3" id="KW-0540">Nuclease</keyword>
<dbReference type="GeneID" id="54779592"/>
<dbReference type="FunFam" id="3.30.420.10:FF:000031">
    <property type="entry name" value="RNA exonuclease 1"/>
    <property type="match status" value="1"/>
</dbReference>
<dbReference type="RefSeq" id="XP_034014292.1">
    <property type="nucleotide sequence ID" value="XM_034159242.1"/>
</dbReference>
<evidence type="ECO:0000256" key="9">
    <source>
        <dbReference type="SAM" id="MobiDB-lite"/>
    </source>
</evidence>
<evidence type="ECO:0000256" key="2">
    <source>
        <dbReference type="ARBA" id="ARBA00006357"/>
    </source>
</evidence>
<dbReference type="InterPro" id="IPR012337">
    <property type="entry name" value="RNaseH-like_sf"/>
</dbReference>
<evidence type="ECO:0000256" key="1">
    <source>
        <dbReference type="ARBA" id="ARBA00004123"/>
    </source>
</evidence>
<dbReference type="GO" id="GO:0005634">
    <property type="term" value="C:nucleus"/>
    <property type="evidence" value="ECO:0007669"/>
    <property type="project" value="UniProtKB-SubCell"/>
</dbReference>
<dbReference type="GO" id="GO:0004527">
    <property type="term" value="F:exonuclease activity"/>
    <property type="evidence" value="ECO:0007669"/>
    <property type="project" value="UniProtKB-KW"/>
</dbReference>
<dbReference type="InterPro" id="IPR047021">
    <property type="entry name" value="REXO1/3/4-like"/>
</dbReference>
<sequence>MGIPEIEEPLSQRAARLSISTADRDGLLMRDSLRKEMGDTSRRSSVVSFESIDSSKGSQHPPTTTKKPSKRRRSSAHQAVDKPGPTKKGPKLEQSESTAAKPAKVHKKKAKRLLPPTFKLVSNDHVGRFSVPLFRNLILHVFGSGSKTRDHSKWFDVTNPHNVSSVVVAIVPGLEESKYAPDGLAKGQFHPILCPEMPQFNDAILSTAPGSKESLYSIYQAFISTRISKAERKTLMARGEKHTVVIKDLLLTPAQLEEHRYPLELPANDDTWRETIAFDHEGSTIFALDCEMCLAGREEVITRVSLVNFQGEVVFDEFVRPDAEITDYKTKFSGITEELLEGVTTTLRDIQDKIMATVSASDVLIGHSLEHDLSILRMKHSNVIDTAVIYDHDNGPPSKPSLRQLALKHLDRYIQTGEATGAGHSSVEDATACLDLVKLKLIKGKFYGKSLGEEPMFAHLAKVDPNFSGLSIAYQKYQPSDLWSIESHSSSVKVTNDDEVVETYVANGTDKRFVVLNMRQLEFSRGWSKPPMAYSGPQLDQDAEEAATIARINKIYEQMPPQAMLIVCSTSKSPKSMLKLQQLQREWKRKVRDNVDLTAVPEGERWTPQTASDLYDAVAEARQAISFVALKPSQS</sequence>
<dbReference type="SUPFAM" id="SSF53098">
    <property type="entry name" value="Ribonuclease H-like"/>
    <property type="match status" value="1"/>
</dbReference>
<dbReference type="AlphaFoldDB" id="A0A642UWC5"/>
<feature type="region of interest" description="Disordered" evidence="9">
    <location>
        <begin position="33"/>
        <end position="110"/>
    </location>
</feature>
<dbReference type="PANTHER" id="PTHR12801">
    <property type="entry name" value="RNA EXONUCLEASE REXO1 / RECO3 FAMILY MEMBER-RELATED"/>
    <property type="match status" value="1"/>
</dbReference>
<dbReference type="OMA" id="HKAGPPF"/>
<dbReference type="Proteomes" id="UP000449547">
    <property type="component" value="Unassembled WGS sequence"/>
</dbReference>
<feature type="compositionally biased region" description="Polar residues" evidence="9">
    <location>
        <begin position="56"/>
        <end position="66"/>
    </location>
</feature>
<organism evidence="11 12">
    <name type="scientific">Diutina rugosa</name>
    <name type="common">Yeast</name>
    <name type="synonym">Candida rugosa</name>
    <dbReference type="NCBI Taxonomy" id="5481"/>
    <lineage>
        <taxon>Eukaryota</taxon>
        <taxon>Fungi</taxon>
        <taxon>Dikarya</taxon>
        <taxon>Ascomycota</taxon>
        <taxon>Saccharomycotina</taxon>
        <taxon>Pichiomycetes</taxon>
        <taxon>Debaryomycetaceae</taxon>
        <taxon>Diutina</taxon>
    </lineage>
</organism>
<comment type="caution">
    <text evidence="11">The sequence shown here is derived from an EMBL/GenBank/DDBJ whole genome shotgun (WGS) entry which is preliminary data.</text>
</comment>
<evidence type="ECO:0000313" key="11">
    <source>
        <dbReference type="EMBL" id="KAA8906778.1"/>
    </source>
</evidence>
<dbReference type="CDD" id="cd06145">
    <property type="entry name" value="REX1_like"/>
    <property type="match status" value="1"/>
</dbReference>
<protein>
    <recommendedName>
        <fullName evidence="8">RNA exonuclease 3</fullName>
    </recommendedName>
</protein>
<evidence type="ECO:0000256" key="4">
    <source>
        <dbReference type="ARBA" id="ARBA00022801"/>
    </source>
</evidence>
<evidence type="ECO:0000256" key="8">
    <source>
        <dbReference type="ARBA" id="ARBA00039985"/>
    </source>
</evidence>
<dbReference type="Pfam" id="PF00929">
    <property type="entry name" value="RNase_T"/>
    <property type="match status" value="1"/>
</dbReference>
<evidence type="ECO:0000313" key="12">
    <source>
        <dbReference type="Proteomes" id="UP000449547"/>
    </source>
</evidence>
<dbReference type="Gene3D" id="3.30.420.10">
    <property type="entry name" value="Ribonuclease H-like superfamily/Ribonuclease H"/>
    <property type="match status" value="1"/>
</dbReference>
<evidence type="ECO:0000259" key="10">
    <source>
        <dbReference type="SMART" id="SM00479"/>
    </source>
</evidence>
<keyword evidence="4" id="KW-0378">Hydrolase</keyword>
<comment type="similarity">
    <text evidence="2">Belongs to the REXO1/REXO3 family.</text>
</comment>
<keyword evidence="12" id="KW-1185">Reference proteome</keyword>
<evidence type="ECO:0000256" key="6">
    <source>
        <dbReference type="ARBA" id="ARBA00023242"/>
    </source>
</evidence>
<dbReference type="OrthoDB" id="206335at2759"/>
<evidence type="ECO:0000256" key="5">
    <source>
        <dbReference type="ARBA" id="ARBA00022839"/>
    </source>
</evidence>
<feature type="compositionally biased region" description="Low complexity" evidence="9">
    <location>
        <begin position="44"/>
        <end position="55"/>
    </location>
</feature>
<comment type="subcellular location">
    <subcellularLocation>
        <location evidence="1">Nucleus</location>
    </subcellularLocation>
</comment>
<feature type="compositionally biased region" description="Basic and acidic residues" evidence="9">
    <location>
        <begin position="33"/>
        <end position="42"/>
    </location>
</feature>
<dbReference type="GO" id="GO:0003676">
    <property type="term" value="F:nucleic acid binding"/>
    <property type="evidence" value="ECO:0007669"/>
    <property type="project" value="InterPro"/>
</dbReference>
<keyword evidence="6" id="KW-0539">Nucleus</keyword>
<accession>A0A642UWC5</accession>
<evidence type="ECO:0000256" key="3">
    <source>
        <dbReference type="ARBA" id="ARBA00022722"/>
    </source>
</evidence>
<dbReference type="InterPro" id="IPR034922">
    <property type="entry name" value="REX1-like_exo"/>
</dbReference>
<keyword evidence="5" id="KW-0269">Exonuclease</keyword>
<dbReference type="VEuPathDB" id="FungiDB:DIURU_000939"/>
<gene>
    <name evidence="11" type="ORF">DIURU_000939</name>
</gene>
<dbReference type="EMBL" id="SWFT01000031">
    <property type="protein sequence ID" value="KAA8906778.1"/>
    <property type="molecule type" value="Genomic_DNA"/>
</dbReference>
<comment type="function">
    <text evidence="7">3' to 5' exoribonuclease required for proper 3' end maturation of MRP RNA and of the U5L snRNA.</text>
</comment>
<dbReference type="SMART" id="SM00479">
    <property type="entry name" value="EXOIII"/>
    <property type="match status" value="1"/>
</dbReference>
<dbReference type="InterPro" id="IPR013520">
    <property type="entry name" value="Ribonucl_H"/>
</dbReference>